<dbReference type="NCBIfam" id="NF041023">
    <property type="entry name" value="PP0621_fam"/>
    <property type="match status" value="1"/>
</dbReference>
<organism evidence="1 2">
    <name type="scientific">Marinospirillum insulare</name>
    <dbReference type="NCBI Taxonomy" id="217169"/>
    <lineage>
        <taxon>Bacteria</taxon>
        <taxon>Pseudomonadati</taxon>
        <taxon>Pseudomonadota</taxon>
        <taxon>Gammaproteobacteria</taxon>
        <taxon>Oceanospirillales</taxon>
        <taxon>Oceanospirillaceae</taxon>
        <taxon>Marinospirillum</taxon>
    </lineage>
</organism>
<name>A0ABQ6A1K8_9GAMM</name>
<protein>
    <recommendedName>
        <fullName evidence="3">TRASH domain-containing protein</fullName>
    </recommendedName>
</protein>
<dbReference type="Proteomes" id="UP001156682">
    <property type="component" value="Unassembled WGS sequence"/>
</dbReference>
<reference evidence="2" key="1">
    <citation type="journal article" date="2019" name="Int. J. Syst. Evol. Microbiol.">
        <title>The Global Catalogue of Microorganisms (GCM) 10K type strain sequencing project: providing services to taxonomists for standard genome sequencing and annotation.</title>
        <authorList>
            <consortium name="The Broad Institute Genomics Platform"/>
            <consortium name="The Broad Institute Genome Sequencing Center for Infectious Disease"/>
            <person name="Wu L."/>
            <person name="Ma J."/>
        </authorList>
    </citation>
    <scope>NUCLEOTIDE SEQUENCE [LARGE SCALE GENOMIC DNA]</scope>
    <source>
        <strain evidence="2">NBRC 100033</strain>
    </source>
</reference>
<gene>
    <name evidence="1" type="ORF">GCM10007878_14270</name>
</gene>
<keyword evidence="2" id="KW-1185">Reference proteome</keyword>
<dbReference type="EMBL" id="BSOR01000024">
    <property type="protein sequence ID" value="GLR63989.1"/>
    <property type="molecule type" value="Genomic_DNA"/>
</dbReference>
<evidence type="ECO:0000313" key="2">
    <source>
        <dbReference type="Proteomes" id="UP001156682"/>
    </source>
</evidence>
<dbReference type="RefSeq" id="WP_027851913.1">
    <property type="nucleotide sequence ID" value="NZ_BSOR01000024.1"/>
</dbReference>
<evidence type="ECO:0000313" key="1">
    <source>
        <dbReference type="EMBL" id="GLR63989.1"/>
    </source>
</evidence>
<comment type="caution">
    <text evidence="1">The sequence shown here is derived from an EMBL/GenBank/DDBJ whole genome shotgun (WGS) entry which is preliminary data.</text>
</comment>
<proteinExistence type="predicted"/>
<dbReference type="InterPro" id="IPR049708">
    <property type="entry name" value="PP0621-like"/>
</dbReference>
<accession>A0ABQ6A1K8</accession>
<sequence length="82" mass="9631">MSLLIVRLVVFVLLFWAGFRIWQFWQAKQQLPGDKPSNQNQANSEIMVRCEKCKVHLPQGSAIKAGEEYFCCREHQESFEKE</sequence>
<evidence type="ECO:0008006" key="3">
    <source>
        <dbReference type="Google" id="ProtNLM"/>
    </source>
</evidence>